<evidence type="ECO:0000313" key="3">
    <source>
        <dbReference type="Proteomes" id="UP001163203"/>
    </source>
</evidence>
<dbReference type="Proteomes" id="UP001163203">
    <property type="component" value="Chromosome"/>
</dbReference>
<accession>A0ABY7AX73</accession>
<proteinExistence type="predicted"/>
<dbReference type="RefSeq" id="WP_268754771.1">
    <property type="nucleotide sequence ID" value="NZ_CP113836.1"/>
</dbReference>
<evidence type="ECO:0000313" key="2">
    <source>
        <dbReference type="EMBL" id="WAL64551.1"/>
    </source>
</evidence>
<name>A0ABY7AX73_9PSEU</name>
<reference evidence="2" key="1">
    <citation type="submission" date="2022-11" db="EMBL/GenBank/DDBJ databases">
        <authorList>
            <person name="Mo P."/>
        </authorList>
    </citation>
    <scope>NUCLEOTIDE SEQUENCE</scope>
    <source>
        <strain evidence="2">HUAS 11-8</strain>
    </source>
</reference>
<organism evidence="2 3">
    <name type="scientific">Amycolatopsis cynarae</name>
    <dbReference type="NCBI Taxonomy" id="2995223"/>
    <lineage>
        <taxon>Bacteria</taxon>
        <taxon>Bacillati</taxon>
        <taxon>Actinomycetota</taxon>
        <taxon>Actinomycetes</taxon>
        <taxon>Pseudonocardiales</taxon>
        <taxon>Pseudonocardiaceae</taxon>
        <taxon>Amycolatopsis</taxon>
    </lineage>
</organism>
<gene>
    <name evidence="2" type="ORF">ORV05_26810</name>
</gene>
<keyword evidence="3" id="KW-1185">Reference proteome</keyword>
<feature type="compositionally biased region" description="Basic and acidic residues" evidence="1">
    <location>
        <begin position="36"/>
        <end position="52"/>
    </location>
</feature>
<evidence type="ECO:0000256" key="1">
    <source>
        <dbReference type="SAM" id="MobiDB-lite"/>
    </source>
</evidence>
<protein>
    <submittedName>
        <fullName evidence="2">Uncharacterized protein</fullName>
    </submittedName>
</protein>
<sequence>MTNLMLFLILLGLLAYGLERNHRRVRPPLVSGSSAPEDRDEIRVRSELHHGH</sequence>
<dbReference type="EMBL" id="CP113836">
    <property type="protein sequence ID" value="WAL64551.1"/>
    <property type="molecule type" value="Genomic_DNA"/>
</dbReference>
<feature type="region of interest" description="Disordered" evidence="1">
    <location>
        <begin position="25"/>
        <end position="52"/>
    </location>
</feature>